<dbReference type="InterPro" id="IPR018299">
    <property type="entry name" value="Alkaline_phosphatase_AS"/>
</dbReference>
<evidence type="ECO:0000313" key="18">
    <source>
        <dbReference type="EMBL" id="KAG8231067.1"/>
    </source>
</evidence>
<feature type="binding site" evidence="14">
    <location>
        <position position="46"/>
    </location>
    <ligand>
        <name>Zn(2+)</name>
        <dbReference type="ChEBI" id="CHEBI:29105"/>
        <label>2</label>
    </ligand>
</feature>
<evidence type="ECO:0000256" key="6">
    <source>
        <dbReference type="ARBA" id="ARBA00022723"/>
    </source>
</evidence>
<keyword evidence="5" id="KW-0336">GPI-anchor</keyword>
<evidence type="ECO:0000256" key="8">
    <source>
        <dbReference type="ARBA" id="ARBA00022833"/>
    </source>
</evidence>
<comment type="caution">
    <text evidence="18">The sequence shown here is derived from an EMBL/GenBank/DDBJ whole genome shotgun (WGS) entry which is preliminary data.</text>
</comment>
<dbReference type="GO" id="GO:0098552">
    <property type="term" value="C:side of membrane"/>
    <property type="evidence" value="ECO:0007669"/>
    <property type="project" value="UniProtKB-KW"/>
</dbReference>
<dbReference type="SMART" id="SM00098">
    <property type="entry name" value="alkPPc"/>
    <property type="match status" value="1"/>
</dbReference>
<accession>A0A8K0P2X0</accession>
<gene>
    <name evidence="18" type="ORF">J437_LFUL010693</name>
</gene>
<dbReference type="SUPFAM" id="SSF53649">
    <property type="entry name" value="Alkaline phosphatase-like"/>
    <property type="match status" value="1"/>
</dbReference>
<evidence type="ECO:0000256" key="12">
    <source>
        <dbReference type="ARBA" id="ARBA00023288"/>
    </source>
</evidence>
<keyword evidence="6 14" id="KW-0479">Metal-binding</keyword>
<feature type="active site" description="Phosphoserine intermediate" evidence="13">
    <location>
        <position position="96"/>
    </location>
</feature>
<feature type="region of interest" description="Disordered" evidence="17">
    <location>
        <begin position="435"/>
        <end position="462"/>
    </location>
</feature>
<evidence type="ECO:0000256" key="14">
    <source>
        <dbReference type="PIRSR" id="PIRSR601952-2"/>
    </source>
</evidence>
<comment type="cofactor">
    <cofactor evidence="14">
        <name>Mg(2+)</name>
        <dbReference type="ChEBI" id="CHEBI:18420"/>
    </cofactor>
    <text evidence="14">Binds 1 Mg(2+) ion.</text>
</comment>
<keyword evidence="9 14" id="KW-0460">Magnesium</keyword>
<organism evidence="18 19">
    <name type="scientific">Ladona fulva</name>
    <name type="common">Scarce chaser dragonfly</name>
    <name type="synonym">Libellula fulva</name>
    <dbReference type="NCBI Taxonomy" id="123851"/>
    <lineage>
        <taxon>Eukaryota</taxon>
        <taxon>Metazoa</taxon>
        <taxon>Ecdysozoa</taxon>
        <taxon>Arthropoda</taxon>
        <taxon>Hexapoda</taxon>
        <taxon>Insecta</taxon>
        <taxon>Pterygota</taxon>
        <taxon>Palaeoptera</taxon>
        <taxon>Odonata</taxon>
        <taxon>Epiprocta</taxon>
        <taxon>Anisoptera</taxon>
        <taxon>Libelluloidea</taxon>
        <taxon>Libellulidae</taxon>
        <taxon>Ladona</taxon>
    </lineage>
</organism>
<feature type="binding site" evidence="14">
    <location>
        <position position="161"/>
    </location>
    <ligand>
        <name>Mg(2+)</name>
        <dbReference type="ChEBI" id="CHEBI:18420"/>
    </ligand>
</feature>
<evidence type="ECO:0000256" key="10">
    <source>
        <dbReference type="ARBA" id="ARBA00023136"/>
    </source>
</evidence>
<dbReference type="PANTHER" id="PTHR11596:SF91">
    <property type="entry name" value="ALKALINE PHOSPHATASE-RELATED"/>
    <property type="match status" value="1"/>
</dbReference>
<feature type="binding site" evidence="14">
    <location>
        <position position="361"/>
    </location>
    <ligand>
        <name>Zn(2+)</name>
        <dbReference type="ChEBI" id="CHEBI:29105"/>
        <label>2</label>
    </ligand>
</feature>
<comment type="catalytic activity">
    <reaction evidence="16">
        <text>a phosphate monoester + H2O = an alcohol + phosphate</text>
        <dbReference type="Rhea" id="RHEA:15017"/>
        <dbReference type="ChEBI" id="CHEBI:15377"/>
        <dbReference type="ChEBI" id="CHEBI:30879"/>
        <dbReference type="ChEBI" id="CHEBI:43474"/>
        <dbReference type="ChEBI" id="CHEBI:67140"/>
        <dbReference type="EC" id="3.1.3.1"/>
    </reaction>
</comment>
<feature type="binding site" evidence="14">
    <location>
        <position position="46"/>
    </location>
    <ligand>
        <name>Mg(2+)</name>
        <dbReference type="ChEBI" id="CHEBI:18420"/>
    </ligand>
</feature>
<comment type="subcellular location">
    <subcellularLocation>
        <location evidence="1">Cell membrane</location>
        <topology evidence="1">Lipid-anchor</topology>
        <topology evidence="1">GPI-anchor</topology>
    </subcellularLocation>
</comment>
<evidence type="ECO:0000256" key="9">
    <source>
        <dbReference type="ARBA" id="ARBA00022842"/>
    </source>
</evidence>
<feature type="binding site" evidence="14">
    <location>
        <position position="320"/>
    </location>
    <ligand>
        <name>Zn(2+)</name>
        <dbReference type="ChEBI" id="CHEBI:29105"/>
        <label>2</label>
    </ligand>
</feature>
<keyword evidence="11" id="KW-0325">Glycoprotein</keyword>
<evidence type="ECO:0000256" key="3">
    <source>
        <dbReference type="ARBA" id="ARBA00012647"/>
    </source>
</evidence>
<evidence type="ECO:0000256" key="13">
    <source>
        <dbReference type="PIRSR" id="PIRSR601952-1"/>
    </source>
</evidence>
<comment type="similarity">
    <text evidence="2 15">Belongs to the alkaline phosphatase family.</text>
</comment>
<keyword evidence="4" id="KW-1003">Cell membrane</keyword>
<dbReference type="GO" id="GO:0046872">
    <property type="term" value="F:metal ion binding"/>
    <property type="evidence" value="ECO:0007669"/>
    <property type="project" value="UniProtKB-KW"/>
</dbReference>
<evidence type="ECO:0000256" key="1">
    <source>
        <dbReference type="ARBA" id="ARBA00004609"/>
    </source>
</evidence>
<dbReference type="PANTHER" id="PTHR11596">
    <property type="entry name" value="ALKALINE PHOSPHATASE"/>
    <property type="match status" value="1"/>
</dbReference>
<evidence type="ECO:0000256" key="16">
    <source>
        <dbReference type="RuleBase" id="RU003947"/>
    </source>
</evidence>
<reference evidence="18" key="2">
    <citation type="submission" date="2017-10" db="EMBL/GenBank/DDBJ databases">
        <title>Ladona fulva Genome sequencing and assembly.</title>
        <authorList>
            <person name="Murali S."/>
            <person name="Richards S."/>
            <person name="Bandaranaike D."/>
            <person name="Bellair M."/>
            <person name="Blankenburg K."/>
            <person name="Chao H."/>
            <person name="Dinh H."/>
            <person name="Doddapaneni H."/>
            <person name="Dugan-Rocha S."/>
            <person name="Elkadiri S."/>
            <person name="Gnanaolivu R."/>
            <person name="Hernandez B."/>
            <person name="Skinner E."/>
            <person name="Javaid M."/>
            <person name="Lee S."/>
            <person name="Li M."/>
            <person name="Ming W."/>
            <person name="Munidasa M."/>
            <person name="Muniz J."/>
            <person name="Nguyen L."/>
            <person name="Hughes D."/>
            <person name="Osuji N."/>
            <person name="Pu L.-L."/>
            <person name="Puazo M."/>
            <person name="Qu C."/>
            <person name="Quiroz J."/>
            <person name="Raj R."/>
            <person name="Weissenberger G."/>
            <person name="Xin Y."/>
            <person name="Zou X."/>
            <person name="Han Y."/>
            <person name="Worley K."/>
            <person name="Muzny D."/>
            <person name="Gibbs R."/>
        </authorList>
    </citation>
    <scope>NUCLEOTIDE SEQUENCE</scope>
    <source>
        <strain evidence="18">Sampled in the wild</strain>
    </source>
</reference>
<dbReference type="InterPro" id="IPR001952">
    <property type="entry name" value="Alkaline_phosphatase"/>
</dbReference>
<keyword evidence="10" id="KW-0472">Membrane</keyword>
<dbReference type="Proteomes" id="UP000792457">
    <property type="component" value="Unassembled WGS sequence"/>
</dbReference>
<dbReference type="EMBL" id="KZ308529">
    <property type="protein sequence ID" value="KAG8231067.1"/>
    <property type="molecule type" value="Genomic_DNA"/>
</dbReference>
<evidence type="ECO:0000256" key="11">
    <source>
        <dbReference type="ARBA" id="ARBA00023180"/>
    </source>
</evidence>
<reference evidence="18" key="1">
    <citation type="submission" date="2013-04" db="EMBL/GenBank/DDBJ databases">
        <authorList>
            <person name="Qu J."/>
            <person name="Murali S.C."/>
            <person name="Bandaranaike D."/>
            <person name="Bellair M."/>
            <person name="Blankenburg K."/>
            <person name="Chao H."/>
            <person name="Dinh H."/>
            <person name="Doddapaneni H."/>
            <person name="Downs B."/>
            <person name="Dugan-Rocha S."/>
            <person name="Elkadiri S."/>
            <person name="Gnanaolivu R.D."/>
            <person name="Hernandez B."/>
            <person name="Javaid M."/>
            <person name="Jayaseelan J.C."/>
            <person name="Lee S."/>
            <person name="Li M."/>
            <person name="Ming W."/>
            <person name="Munidasa M."/>
            <person name="Muniz J."/>
            <person name="Nguyen L."/>
            <person name="Ongeri F."/>
            <person name="Osuji N."/>
            <person name="Pu L.-L."/>
            <person name="Puazo M."/>
            <person name="Qu C."/>
            <person name="Quiroz J."/>
            <person name="Raj R."/>
            <person name="Weissenberger G."/>
            <person name="Xin Y."/>
            <person name="Zou X."/>
            <person name="Han Y."/>
            <person name="Richards S."/>
            <person name="Worley K."/>
            <person name="Muzny D."/>
            <person name="Gibbs R."/>
        </authorList>
    </citation>
    <scope>NUCLEOTIDE SEQUENCE</scope>
    <source>
        <strain evidence="18">Sampled in the wild</strain>
    </source>
</reference>
<dbReference type="CDD" id="cd16012">
    <property type="entry name" value="ALP"/>
    <property type="match status" value="1"/>
</dbReference>
<feature type="binding site" evidence="14">
    <location>
        <position position="159"/>
    </location>
    <ligand>
        <name>Mg(2+)</name>
        <dbReference type="ChEBI" id="CHEBI:18420"/>
    </ligand>
</feature>
<feature type="binding site" evidence="14">
    <location>
        <position position="315"/>
    </location>
    <ligand>
        <name>Mg(2+)</name>
        <dbReference type="ChEBI" id="CHEBI:18420"/>
    </ligand>
</feature>
<feature type="binding site" evidence="14">
    <location>
        <position position="324"/>
    </location>
    <ligand>
        <name>Zn(2+)</name>
        <dbReference type="ChEBI" id="CHEBI:29105"/>
        <label>2</label>
    </ligand>
</feature>
<dbReference type="EC" id="3.1.3.1" evidence="3 16"/>
<dbReference type="PRINTS" id="PR00113">
    <property type="entry name" value="ALKPHPHTASE"/>
</dbReference>
<sequence length="462" mass="51085">MKDDYMPRNMDGQEHWEKAAWMQLRSTLNVMPIVSKAKNAILFLGDGMSLTTVTAARIYSGQMKGKDGEESSIIFDKFPYVGLSKTYSVNKQVSDSASTATAYLGGVKTNTGLLGLTAAVKRGDCLASLNQSTHVHSMLKWAQDAGMSTGIVTTTRVTHASPAGGYAHIAERNWENDNDVAKAGKDPKVCQDIAMQLITGETGRNLNVILGGGRRNFLPRTSTDEEFERGKRRDGKNLIKQWLVDKSNRRMKNKYVWDKKGLIFADNFSTGLFESSHMRYHMEMNEKTDPTLAEMTEVAIDILKKNPNGYILFVEGGRIDHGHHDTKAHLALDETVQMAEAVAVVSAATSETDTLMLVTADHSHTMTISGYSPRGNSIFDAAGISNVDGMLYTTLSYANGPGYKNPKLPRKLDIRRDDFEQSDEWMDDVASFVSSRGKASSKRKSKCQRHDISEDNLGMLES</sequence>
<dbReference type="InterPro" id="IPR017850">
    <property type="entry name" value="Alkaline_phosphatase_core_sf"/>
</dbReference>
<protein>
    <recommendedName>
        <fullName evidence="3 16">Alkaline phosphatase</fullName>
        <ecNumber evidence="3 16">3.1.3.1</ecNumber>
    </recommendedName>
</protein>
<dbReference type="GO" id="GO:0004035">
    <property type="term" value="F:alkaline phosphatase activity"/>
    <property type="evidence" value="ECO:0007669"/>
    <property type="project" value="UniProtKB-EC"/>
</dbReference>
<evidence type="ECO:0000256" key="15">
    <source>
        <dbReference type="RuleBase" id="RU003946"/>
    </source>
</evidence>
<dbReference type="PROSITE" id="PS00123">
    <property type="entry name" value="ALKALINE_PHOSPHATASE"/>
    <property type="match status" value="1"/>
</dbReference>
<feature type="binding site" evidence="14">
    <location>
        <position position="362"/>
    </location>
    <ligand>
        <name>Zn(2+)</name>
        <dbReference type="ChEBI" id="CHEBI:29105"/>
        <label>2</label>
    </ligand>
</feature>
<dbReference type="FunFam" id="3.40.720.10:FF:000008">
    <property type="entry name" value="Alkaline phosphatase"/>
    <property type="match status" value="1"/>
</dbReference>
<keyword evidence="7 16" id="KW-0378">Hydrolase</keyword>
<proteinExistence type="inferred from homology"/>
<dbReference type="Gene3D" id="3.40.720.10">
    <property type="entry name" value="Alkaline Phosphatase, subunit A"/>
    <property type="match status" value="1"/>
</dbReference>
<evidence type="ECO:0000256" key="2">
    <source>
        <dbReference type="ARBA" id="ARBA00005984"/>
    </source>
</evidence>
<keyword evidence="19" id="KW-1185">Reference proteome</keyword>
<name>A0A8K0P2X0_LADFU</name>
<dbReference type="GO" id="GO:0005886">
    <property type="term" value="C:plasma membrane"/>
    <property type="evidence" value="ECO:0007669"/>
    <property type="project" value="UniProtKB-SubCell"/>
</dbReference>
<keyword evidence="12" id="KW-0449">Lipoprotein</keyword>
<evidence type="ECO:0000256" key="17">
    <source>
        <dbReference type="SAM" id="MobiDB-lite"/>
    </source>
</evidence>
<comment type="cofactor">
    <cofactor evidence="14">
        <name>Zn(2+)</name>
        <dbReference type="ChEBI" id="CHEBI:29105"/>
    </cofactor>
    <text evidence="14">Binds 2 Zn(2+) ions.</text>
</comment>
<dbReference type="Pfam" id="PF00245">
    <property type="entry name" value="Alk_phosphatase"/>
    <property type="match status" value="1"/>
</dbReference>
<evidence type="ECO:0000256" key="5">
    <source>
        <dbReference type="ARBA" id="ARBA00022622"/>
    </source>
</evidence>
<dbReference type="OrthoDB" id="5818554at2759"/>
<evidence type="ECO:0000313" key="19">
    <source>
        <dbReference type="Proteomes" id="UP000792457"/>
    </source>
</evidence>
<keyword evidence="8 14" id="KW-0862">Zinc</keyword>
<dbReference type="AlphaFoldDB" id="A0A8K0P2X0"/>
<evidence type="ECO:0000256" key="4">
    <source>
        <dbReference type="ARBA" id="ARBA00022475"/>
    </source>
</evidence>
<evidence type="ECO:0000256" key="7">
    <source>
        <dbReference type="ARBA" id="ARBA00022801"/>
    </source>
</evidence>